<dbReference type="EMBL" id="JAKEVY010000009">
    <property type="protein sequence ID" value="MCF1717027.1"/>
    <property type="molecule type" value="Genomic_DNA"/>
</dbReference>
<name>A0ABS9BMS5_9BACT</name>
<protein>
    <submittedName>
        <fullName evidence="1">Uncharacterized protein</fullName>
    </submittedName>
</protein>
<accession>A0ABS9BMS5</accession>
<gene>
    <name evidence="1" type="ORF">L0U88_20460</name>
</gene>
<evidence type="ECO:0000313" key="2">
    <source>
        <dbReference type="Proteomes" id="UP001200145"/>
    </source>
</evidence>
<organism evidence="1 2">
    <name type="scientific">Flavihumibacter fluminis</name>
    <dbReference type="NCBI Taxonomy" id="2909236"/>
    <lineage>
        <taxon>Bacteria</taxon>
        <taxon>Pseudomonadati</taxon>
        <taxon>Bacteroidota</taxon>
        <taxon>Chitinophagia</taxon>
        <taxon>Chitinophagales</taxon>
        <taxon>Chitinophagaceae</taxon>
        <taxon>Flavihumibacter</taxon>
    </lineage>
</organism>
<comment type="caution">
    <text evidence="1">The sequence shown here is derived from an EMBL/GenBank/DDBJ whole genome shotgun (WGS) entry which is preliminary data.</text>
</comment>
<dbReference type="RefSeq" id="WP_234868696.1">
    <property type="nucleotide sequence ID" value="NZ_JAKEVY010000009.1"/>
</dbReference>
<evidence type="ECO:0000313" key="1">
    <source>
        <dbReference type="EMBL" id="MCF1717027.1"/>
    </source>
</evidence>
<sequence length="244" mass="27475">MTLFAGCSFLADTSDEDRLQNLYRQRVANSPLVIYDFSFAGGFVTSSDHTGFAILDSTVSFSKDKMNELPCTYFAAVPTNTVFEMIDINYGQNPRTEKDTLLTPTNHYSKKVGNLQINVSEYKDTYGSATSSTGLMEYEFDIMRETSDSLTFYNVTKKFGGKEFPATTSFVKGNIKVVDSTEGSINYIDVDQVIIKRGDTYKPTKPLELVSNQPIVDMATYRFYPRKAIKTATLTDYGIFKRMK</sequence>
<reference evidence="1 2" key="1">
    <citation type="submission" date="2022-01" db="EMBL/GenBank/DDBJ databases">
        <title>Flavihumibacter sp. nov., isolated from sediment of a river.</title>
        <authorList>
            <person name="Liu H."/>
        </authorList>
    </citation>
    <scope>NUCLEOTIDE SEQUENCE [LARGE SCALE GENOMIC DNA]</scope>
    <source>
        <strain evidence="1 2">RY-1</strain>
    </source>
</reference>
<keyword evidence="2" id="KW-1185">Reference proteome</keyword>
<proteinExistence type="predicted"/>
<dbReference type="Proteomes" id="UP001200145">
    <property type="component" value="Unassembled WGS sequence"/>
</dbReference>